<dbReference type="Proteomes" id="UP001630127">
    <property type="component" value="Unassembled WGS sequence"/>
</dbReference>
<keyword evidence="1" id="KW-0143">Chaperone</keyword>
<reference evidence="3 4" key="1">
    <citation type="submission" date="2024-11" db="EMBL/GenBank/DDBJ databases">
        <title>A near-complete genome assembly of Cinchona calisaya.</title>
        <authorList>
            <person name="Lian D.C."/>
            <person name="Zhao X.W."/>
            <person name="Wei L."/>
        </authorList>
    </citation>
    <scope>NUCLEOTIDE SEQUENCE [LARGE SCALE GENOMIC DNA]</scope>
    <source>
        <tissue evidence="3">Nenye</tissue>
    </source>
</reference>
<evidence type="ECO:0000256" key="1">
    <source>
        <dbReference type="ARBA" id="ARBA00023186"/>
    </source>
</evidence>
<proteinExistence type="predicted"/>
<organism evidence="3 4">
    <name type="scientific">Cinchona calisaya</name>
    <dbReference type="NCBI Taxonomy" id="153742"/>
    <lineage>
        <taxon>Eukaryota</taxon>
        <taxon>Viridiplantae</taxon>
        <taxon>Streptophyta</taxon>
        <taxon>Embryophyta</taxon>
        <taxon>Tracheophyta</taxon>
        <taxon>Spermatophyta</taxon>
        <taxon>Magnoliopsida</taxon>
        <taxon>eudicotyledons</taxon>
        <taxon>Gunneridae</taxon>
        <taxon>Pentapetalae</taxon>
        <taxon>asterids</taxon>
        <taxon>lamiids</taxon>
        <taxon>Gentianales</taxon>
        <taxon>Rubiaceae</taxon>
        <taxon>Cinchonoideae</taxon>
        <taxon>Cinchoneae</taxon>
        <taxon>Cinchona</taxon>
    </lineage>
</organism>
<evidence type="ECO:0000313" key="4">
    <source>
        <dbReference type="Proteomes" id="UP001630127"/>
    </source>
</evidence>
<dbReference type="InterPro" id="IPR008971">
    <property type="entry name" value="HSP40/DnaJ_pept-bd"/>
</dbReference>
<evidence type="ECO:0000259" key="2">
    <source>
        <dbReference type="Pfam" id="PF01556"/>
    </source>
</evidence>
<dbReference type="Pfam" id="PF01556">
    <property type="entry name" value="DnaJ_C"/>
    <property type="match status" value="1"/>
</dbReference>
<dbReference type="AlphaFoldDB" id="A0ABD2YTH4"/>
<protein>
    <recommendedName>
        <fullName evidence="2">Chaperone DnaJ C-terminal domain-containing protein</fullName>
    </recommendedName>
</protein>
<evidence type="ECO:0000313" key="3">
    <source>
        <dbReference type="EMBL" id="KAL3509305.1"/>
    </source>
</evidence>
<name>A0ABD2YTH4_9GENT</name>
<dbReference type="PANTHER" id="PTHR24078">
    <property type="entry name" value="DNAJ HOMOLOG SUBFAMILY C MEMBER"/>
    <property type="match status" value="1"/>
</dbReference>
<comment type="caution">
    <text evidence="3">The sequence shown here is derived from an EMBL/GenBank/DDBJ whole genome shotgun (WGS) entry which is preliminary data.</text>
</comment>
<accession>A0ABD2YTH4</accession>
<dbReference type="InterPro" id="IPR002939">
    <property type="entry name" value="DnaJ_C"/>
</dbReference>
<sequence>MLSDPQKRAVYDQYGEERLKCGVPVPPPVAGGPCGATYFSTGREQPTSGFSWFPIPFVPFVVGCSGPGGPMCQPPPRKAAPIEEKLYCTLEDPYGDSQENAVSPEKFSTPTVVCGYAVEAFYFSPVIEHCCFIVCTPNSSGLTCCGSRQTIAPKSHHQPSFCSQDHVSQTQHDEVILNVDAGLGWKKGQKIIFPDKGNKLPRVLPGDLVFIIDEKPHPVFTTRTTWLLL</sequence>
<feature type="domain" description="Chaperone DnaJ C-terminal" evidence="2">
    <location>
        <begin position="85"/>
        <end position="223"/>
    </location>
</feature>
<dbReference type="SUPFAM" id="SSF49493">
    <property type="entry name" value="HSP40/DnaJ peptide-binding domain"/>
    <property type="match status" value="1"/>
</dbReference>
<gene>
    <name evidence="3" type="ORF">ACH5RR_028706</name>
</gene>
<dbReference type="EMBL" id="JBJUIK010000012">
    <property type="protein sequence ID" value="KAL3509305.1"/>
    <property type="molecule type" value="Genomic_DNA"/>
</dbReference>
<dbReference type="InterPro" id="IPR051339">
    <property type="entry name" value="DnaJ_subfamily_B"/>
</dbReference>
<dbReference type="PANTHER" id="PTHR24078:SF553">
    <property type="entry name" value="DNAJ HOMOLOG SUBFAMILY B MEMBER 5"/>
    <property type="match status" value="1"/>
</dbReference>
<dbReference type="Gene3D" id="2.60.260.20">
    <property type="entry name" value="Urease metallochaperone UreE, N-terminal domain"/>
    <property type="match status" value="1"/>
</dbReference>
<keyword evidence="4" id="KW-1185">Reference proteome</keyword>